<dbReference type="AlphaFoldDB" id="A0A0F9NF48"/>
<dbReference type="SMART" id="SM00369">
    <property type="entry name" value="LRR_TYP"/>
    <property type="match status" value="2"/>
</dbReference>
<organism evidence="4">
    <name type="scientific">marine sediment metagenome</name>
    <dbReference type="NCBI Taxonomy" id="412755"/>
    <lineage>
        <taxon>unclassified sequences</taxon>
        <taxon>metagenomes</taxon>
        <taxon>ecological metagenomes</taxon>
    </lineage>
</organism>
<feature type="domain" description="Disease resistance R13L4/SHOC-2-like LRR" evidence="3">
    <location>
        <begin position="181"/>
        <end position="267"/>
    </location>
</feature>
<dbReference type="InterPro" id="IPR055414">
    <property type="entry name" value="LRR_R13L4/SHOC2-like"/>
</dbReference>
<keyword evidence="1" id="KW-0433">Leucine-rich repeat</keyword>
<dbReference type="InterPro" id="IPR032675">
    <property type="entry name" value="LRR_dom_sf"/>
</dbReference>
<gene>
    <name evidence="4" type="ORF">LCGC14_1270040</name>
</gene>
<evidence type="ECO:0000256" key="2">
    <source>
        <dbReference type="ARBA" id="ARBA00022737"/>
    </source>
</evidence>
<dbReference type="PANTHER" id="PTHR48051">
    <property type="match status" value="1"/>
</dbReference>
<dbReference type="InterPro" id="IPR050216">
    <property type="entry name" value="LRR_domain-containing"/>
</dbReference>
<dbReference type="GO" id="GO:0005737">
    <property type="term" value="C:cytoplasm"/>
    <property type="evidence" value="ECO:0007669"/>
    <property type="project" value="TreeGrafter"/>
</dbReference>
<dbReference type="InterPro" id="IPR001611">
    <property type="entry name" value="Leu-rich_rpt"/>
</dbReference>
<proteinExistence type="predicted"/>
<reference evidence="4" key="1">
    <citation type="journal article" date="2015" name="Nature">
        <title>Complex archaea that bridge the gap between prokaryotes and eukaryotes.</title>
        <authorList>
            <person name="Spang A."/>
            <person name="Saw J.H."/>
            <person name="Jorgensen S.L."/>
            <person name="Zaremba-Niedzwiedzka K."/>
            <person name="Martijn J."/>
            <person name="Lind A.E."/>
            <person name="van Eijk R."/>
            <person name="Schleper C."/>
            <person name="Guy L."/>
            <person name="Ettema T.J."/>
        </authorList>
    </citation>
    <scope>NUCLEOTIDE SEQUENCE</scope>
</reference>
<dbReference type="Pfam" id="PF23598">
    <property type="entry name" value="LRR_14"/>
    <property type="match status" value="1"/>
</dbReference>
<dbReference type="InterPro" id="IPR003591">
    <property type="entry name" value="Leu-rich_rpt_typical-subtyp"/>
</dbReference>
<comment type="caution">
    <text evidence="4">The sequence shown here is derived from an EMBL/GenBank/DDBJ whole genome shotgun (WGS) entry which is preliminary data.</text>
</comment>
<evidence type="ECO:0000313" key="4">
    <source>
        <dbReference type="EMBL" id="KKM87320.1"/>
    </source>
</evidence>
<evidence type="ECO:0000259" key="3">
    <source>
        <dbReference type="Pfam" id="PF23598"/>
    </source>
</evidence>
<dbReference type="PANTHER" id="PTHR48051:SF1">
    <property type="entry name" value="RAS SUPPRESSOR PROTEIN 1"/>
    <property type="match status" value="1"/>
</dbReference>
<protein>
    <recommendedName>
        <fullName evidence="3">Disease resistance R13L4/SHOC-2-like LRR domain-containing protein</fullName>
    </recommendedName>
</protein>
<accession>A0A0F9NF48</accession>
<dbReference type="SUPFAM" id="SSF52058">
    <property type="entry name" value="L domain-like"/>
    <property type="match status" value="1"/>
</dbReference>
<dbReference type="Gene3D" id="3.80.10.10">
    <property type="entry name" value="Ribonuclease Inhibitor"/>
    <property type="match status" value="1"/>
</dbReference>
<evidence type="ECO:0000256" key="1">
    <source>
        <dbReference type="ARBA" id="ARBA00022614"/>
    </source>
</evidence>
<dbReference type="PROSITE" id="PS51450">
    <property type="entry name" value="LRR"/>
    <property type="match status" value="2"/>
</dbReference>
<name>A0A0F9NF48_9ZZZZ</name>
<keyword evidence="2" id="KW-0677">Repeat</keyword>
<dbReference type="EMBL" id="LAZR01007118">
    <property type="protein sequence ID" value="KKM87320.1"/>
    <property type="molecule type" value="Genomic_DNA"/>
</dbReference>
<sequence length="294" mass="33666">MTRSAVGILDDDEEADIAGFMLEACGIVSTDFLANERLLTRENFEKNYSVLVKMAENRGSRRSSCFVLGYFTLLTGAEIFEKMRQKILNAAKWEHEEGYWHDKGFALKRKVYLEDFSEKIRIHKAGTKLHPAIFKYSGKEILESKVLIGISNLQNSNETRENSDIEHVNLDGWNLKSIPKKIYNFKNLKSISLEFNQISDIDDEISNLTSLKSLKYLSLDYNQLESLPESIGNISSLKSISIIHNNVKRLPISLKKLKNLKYIYVRGTGIKRAPTFLKSSMFNSFNETIYLKNG</sequence>